<feature type="domain" description="PucR C-terminal helix-turn-helix" evidence="3">
    <location>
        <begin position="327"/>
        <end position="383"/>
    </location>
</feature>
<evidence type="ECO:0000259" key="4">
    <source>
        <dbReference type="Pfam" id="PF17853"/>
    </source>
</evidence>
<dbReference type="InterPro" id="IPR042070">
    <property type="entry name" value="PucR_C-HTH_sf"/>
</dbReference>
<dbReference type="Gene3D" id="1.10.10.2840">
    <property type="entry name" value="PucR C-terminal helix-turn-helix domain"/>
    <property type="match status" value="1"/>
</dbReference>
<gene>
    <name evidence="5" type="ORF">C7N83_05120</name>
</gene>
<dbReference type="Pfam" id="PF17853">
    <property type="entry name" value="GGDEF_2"/>
    <property type="match status" value="1"/>
</dbReference>
<evidence type="ECO:0000313" key="6">
    <source>
        <dbReference type="Proteomes" id="UP000241868"/>
    </source>
</evidence>
<comment type="similarity">
    <text evidence="1">Belongs to the CdaR family.</text>
</comment>
<dbReference type="InterPro" id="IPR041522">
    <property type="entry name" value="CdaR_GGDEF"/>
</dbReference>
<proteinExistence type="inferred from homology"/>
<dbReference type="EMBL" id="PXYY01000022">
    <property type="protein sequence ID" value="PSJ80605.1"/>
    <property type="molecule type" value="Genomic_DNA"/>
</dbReference>
<comment type="caution">
    <text evidence="5">The sequence shown here is derived from an EMBL/GenBank/DDBJ whole genome shotgun (WGS) entry which is preliminary data.</text>
</comment>
<feature type="domain" description="Putative sugar diacid recognition" evidence="2">
    <location>
        <begin position="6"/>
        <end position="138"/>
    </location>
</feature>
<dbReference type="OrthoDB" id="8872837at2"/>
<dbReference type="Proteomes" id="UP000241868">
    <property type="component" value="Unassembled WGS sequence"/>
</dbReference>
<dbReference type="NCBIfam" id="NF008550">
    <property type="entry name" value="PRK11477.1"/>
    <property type="match status" value="1"/>
</dbReference>
<dbReference type="PANTHER" id="PTHR33744:SF15">
    <property type="entry name" value="CARBOHYDRATE DIACID REGULATOR"/>
    <property type="match status" value="1"/>
</dbReference>
<dbReference type="RefSeq" id="WP_106741111.1">
    <property type="nucleotide sequence ID" value="NZ_PXYY01000022.1"/>
</dbReference>
<reference evidence="5 6" key="1">
    <citation type="submission" date="2018-03" db="EMBL/GenBank/DDBJ databases">
        <title>Neisseria weixii sp. nov., isolated from the intestinal contents of Tibetan Plateau pika (Ochotona curzoniae) in Yushu, Qinghai Province, China.</title>
        <authorList>
            <person name="Gui Z."/>
        </authorList>
    </citation>
    <scope>NUCLEOTIDE SEQUENCE [LARGE SCALE GENOMIC DNA]</scope>
    <source>
        <strain evidence="5 6">ATCC 51483</strain>
    </source>
</reference>
<dbReference type="AlphaFoldDB" id="A0A2P7U0Y6"/>
<evidence type="ECO:0000256" key="1">
    <source>
        <dbReference type="ARBA" id="ARBA00006754"/>
    </source>
</evidence>
<evidence type="ECO:0000313" key="5">
    <source>
        <dbReference type="EMBL" id="PSJ80605.1"/>
    </source>
</evidence>
<dbReference type="InterPro" id="IPR025736">
    <property type="entry name" value="PucR_C-HTH_dom"/>
</dbReference>
<keyword evidence="6" id="KW-1185">Reference proteome</keyword>
<evidence type="ECO:0000259" key="3">
    <source>
        <dbReference type="Pfam" id="PF13556"/>
    </source>
</evidence>
<name>A0A2P7U0Y6_9NEIS</name>
<dbReference type="InterPro" id="IPR051448">
    <property type="entry name" value="CdaR-like_regulators"/>
</dbReference>
<feature type="domain" description="CdaR GGDEF-like" evidence="4">
    <location>
        <begin position="147"/>
        <end position="277"/>
    </location>
</feature>
<dbReference type="InterPro" id="IPR008599">
    <property type="entry name" value="Diacid_rec"/>
</dbReference>
<dbReference type="PANTHER" id="PTHR33744">
    <property type="entry name" value="CARBOHYDRATE DIACID REGULATOR"/>
    <property type="match status" value="1"/>
</dbReference>
<organism evidence="5 6">
    <name type="scientific">Neisseria iguanae</name>
    <dbReference type="NCBI Taxonomy" id="90242"/>
    <lineage>
        <taxon>Bacteria</taxon>
        <taxon>Pseudomonadati</taxon>
        <taxon>Pseudomonadota</taxon>
        <taxon>Betaproteobacteria</taxon>
        <taxon>Neisseriales</taxon>
        <taxon>Neisseriaceae</taxon>
        <taxon>Neisseria</taxon>
    </lineage>
</organism>
<evidence type="ECO:0000259" key="2">
    <source>
        <dbReference type="Pfam" id="PF05651"/>
    </source>
</evidence>
<sequence>MPFYSLDKKLAQQIVERTMDIIGCNVNIMDAKGRIIASGDEERIGETHDGALLALSQERTVDIDEQITKNLHGVRPGINLPLRLDGETVGVIGLTGDPHNLREFGRLVCMTAEMMLEQAQLFEMLAQDARLKEELILNLISSEKISPSMNEWAKRLGVDLSTPRVVCIIEVDTGHLNIEAISNELHNLQNLLHYPERDNLVAILSLTQIVILKPALDSLGRWDAHNHMERVKLLVSRMSGQTSLNVRIALGNYFADCDAGVNSIALSYQTANTTLQVGKTHFPEQRIYNYQELILPVLLNQLKDGWQRRELERTLNKLKQADKNGLLTKTLSAWFDHNMHSAETAKALYIHRNTLEYRLHKIAELTRLNLNHTDDRFLLYIAVNMV</sequence>
<protein>
    <submittedName>
        <fullName evidence="5">Carbohydrate diacid regulon transcriptional regulator CdaR</fullName>
    </submittedName>
</protein>
<dbReference type="Pfam" id="PF05651">
    <property type="entry name" value="Diacid_rec"/>
    <property type="match status" value="1"/>
</dbReference>
<accession>A0A2P7U0Y6</accession>
<dbReference type="Pfam" id="PF13556">
    <property type="entry name" value="HTH_30"/>
    <property type="match status" value="1"/>
</dbReference>